<sequence length="100" mass="10825">MIDLAVTTEPLTDCATFALSPMRCIYINIGSSRCSSASKKPPLPAFTSSERTESLVVSFFSPENPRPGPFFGLFHSCSPPSLPRSASLKRPRSFPWTGSA</sequence>
<protein>
    <submittedName>
        <fullName evidence="2">Uncharacterized protein</fullName>
    </submittedName>
</protein>
<comment type="caution">
    <text evidence="2">The sequence shown here is derived from an EMBL/GenBank/DDBJ whole genome shotgun (WGS) entry which is preliminary data.</text>
</comment>
<accession>A0ABR1C371</accession>
<proteinExistence type="predicted"/>
<evidence type="ECO:0000313" key="3">
    <source>
        <dbReference type="Proteomes" id="UP001303046"/>
    </source>
</evidence>
<name>A0ABR1C371_NECAM</name>
<organism evidence="2 3">
    <name type="scientific">Necator americanus</name>
    <name type="common">Human hookworm</name>
    <dbReference type="NCBI Taxonomy" id="51031"/>
    <lineage>
        <taxon>Eukaryota</taxon>
        <taxon>Metazoa</taxon>
        <taxon>Ecdysozoa</taxon>
        <taxon>Nematoda</taxon>
        <taxon>Chromadorea</taxon>
        <taxon>Rhabditida</taxon>
        <taxon>Rhabditina</taxon>
        <taxon>Rhabditomorpha</taxon>
        <taxon>Strongyloidea</taxon>
        <taxon>Ancylostomatidae</taxon>
        <taxon>Bunostominae</taxon>
        <taxon>Necator</taxon>
    </lineage>
</organism>
<keyword evidence="3" id="KW-1185">Reference proteome</keyword>
<feature type="region of interest" description="Disordered" evidence="1">
    <location>
        <begin position="81"/>
        <end position="100"/>
    </location>
</feature>
<evidence type="ECO:0000313" key="2">
    <source>
        <dbReference type="EMBL" id="KAK6731853.1"/>
    </source>
</evidence>
<dbReference type="EMBL" id="JAVFWL010000001">
    <property type="protein sequence ID" value="KAK6731853.1"/>
    <property type="molecule type" value="Genomic_DNA"/>
</dbReference>
<dbReference type="Proteomes" id="UP001303046">
    <property type="component" value="Unassembled WGS sequence"/>
</dbReference>
<gene>
    <name evidence="2" type="primary">Necator_chrI.g4111</name>
    <name evidence="2" type="ORF">RB195_007982</name>
</gene>
<evidence type="ECO:0000256" key="1">
    <source>
        <dbReference type="SAM" id="MobiDB-lite"/>
    </source>
</evidence>
<reference evidence="2 3" key="1">
    <citation type="submission" date="2023-08" db="EMBL/GenBank/DDBJ databases">
        <title>A Necator americanus chromosomal reference genome.</title>
        <authorList>
            <person name="Ilik V."/>
            <person name="Petrzelkova K.J."/>
            <person name="Pardy F."/>
            <person name="Fuh T."/>
            <person name="Niatou-Singa F.S."/>
            <person name="Gouil Q."/>
            <person name="Baker L."/>
            <person name="Ritchie M.E."/>
            <person name="Jex A.R."/>
            <person name="Gazzola D."/>
            <person name="Li H."/>
            <person name="Toshio Fujiwara R."/>
            <person name="Zhan B."/>
            <person name="Aroian R.V."/>
            <person name="Pafco B."/>
            <person name="Schwarz E.M."/>
        </authorList>
    </citation>
    <scope>NUCLEOTIDE SEQUENCE [LARGE SCALE GENOMIC DNA]</scope>
    <source>
        <strain evidence="2 3">Aroian</strain>
        <tissue evidence="2">Whole animal</tissue>
    </source>
</reference>